<reference evidence="1 2" key="1">
    <citation type="journal article" name="Sci. Rep.">
        <title>Telomere-to-telomere assembled and centromere annotated genomes of the two main subspecies of the button mushroom Agaricus bisporus reveal especially polymorphic chromosome ends.</title>
        <authorList>
            <person name="Sonnenberg A.S.M."/>
            <person name="Sedaghat-Telgerd N."/>
            <person name="Lavrijssen B."/>
            <person name="Ohm R.A."/>
            <person name="Hendrickx P.M."/>
            <person name="Scholtmeijer K."/>
            <person name="Baars J.J.P."/>
            <person name="van Peer A."/>
        </authorList>
    </citation>
    <scope>NUCLEOTIDE SEQUENCE [LARGE SCALE GENOMIC DNA]</scope>
    <source>
        <strain evidence="1 2">H119_p4</strain>
    </source>
</reference>
<organism evidence="1 2">
    <name type="scientific">Agaricus bisporus var. burnettii</name>
    <dbReference type="NCBI Taxonomy" id="192524"/>
    <lineage>
        <taxon>Eukaryota</taxon>
        <taxon>Fungi</taxon>
        <taxon>Dikarya</taxon>
        <taxon>Basidiomycota</taxon>
        <taxon>Agaricomycotina</taxon>
        <taxon>Agaricomycetes</taxon>
        <taxon>Agaricomycetidae</taxon>
        <taxon>Agaricales</taxon>
        <taxon>Agaricineae</taxon>
        <taxon>Agaricaceae</taxon>
        <taxon>Agaricus</taxon>
    </lineage>
</organism>
<name>A0A8H7EYG0_AGABI</name>
<protein>
    <submittedName>
        <fullName evidence="1">Uncharacterized protein</fullName>
    </submittedName>
</protein>
<dbReference type="EMBL" id="JABXXO010000011">
    <property type="protein sequence ID" value="KAF7763903.1"/>
    <property type="molecule type" value="Genomic_DNA"/>
</dbReference>
<comment type="caution">
    <text evidence="1">The sequence shown here is derived from an EMBL/GenBank/DDBJ whole genome shotgun (WGS) entry which is preliminary data.</text>
</comment>
<proteinExistence type="predicted"/>
<evidence type="ECO:0000313" key="1">
    <source>
        <dbReference type="EMBL" id="KAF7763903.1"/>
    </source>
</evidence>
<evidence type="ECO:0000313" key="2">
    <source>
        <dbReference type="Proteomes" id="UP000629468"/>
    </source>
</evidence>
<sequence length="176" mass="19414">MIKVHQERADLPTFIKNEVAQAHDCMSVNVCGSEKLNSAVRESIRTPRMVDILRGGPTISLHVESFENAVRVYSFLDGECTYISSANASQWGPPESRETSLYSTHLDYSLLPITDDDRASGTPTSERCPEPRTTSLVFLAANGRLLEPATLMEELHGIRSATSTGARLPGQEIEHR</sequence>
<gene>
    <name evidence="1" type="ORF">Agabi119p4_8440</name>
</gene>
<dbReference type="AlphaFoldDB" id="A0A8H7EYG0"/>
<accession>A0A8H7EYG0</accession>
<dbReference type="Proteomes" id="UP000629468">
    <property type="component" value="Unassembled WGS sequence"/>
</dbReference>